<dbReference type="AlphaFoldDB" id="A0A8C6UN33"/>
<organism evidence="2 3">
    <name type="scientific">Neogobius melanostomus</name>
    <name type="common">round goby</name>
    <dbReference type="NCBI Taxonomy" id="47308"/>
    <lineage>
        <taxon>Eukaryota</taxon>
        <taxon>Metazoa</taxon>
        <taxon>Chordata</taxon>
        <taxon>Craniata</taxon>
        <taxon>Vertebrata</taxon>
        <taxon>Euteleostomi</taxon>
        <taxon>Actinopterygii</taxon>
        <taxon>Neopterygii</taxon>
        <taxon>Teleostei</taxon>
        <taxon>Neoteleostei</taxon>
        <taxon>Acanthomorphata</taxon>
        <taxon>Gobiaria</taxon>
        <taxon>Gobiiformes</taxon>
        <taxon>Gobioidei</taxon>
        <taxon>Gobiidae</taxon>
        <taxon>Benthophilinae</taxon>
        <taxon>Neogobiini</taxon>
        <taxon>Neogobius</taxon>
    </lineage>
</organism>
<accession>A0A8C6UN33</accession>
<dbReference type="GO" id="GO:0043139">
    <property type="term" value="F:5'-3' DNA helicase activity"/>
    <property type="evidence" value="ECO:0007669"/>
    <property type="project" value="TreeGrafter"/>
</dbReference>
<dbReference type="Proteomes" id="UP000694523">
    <property type="component" value="Unplaced"/>
</dbReference>
<reference evidence="2" key="1">
    <citation type="submission" date="2025-08" db="UniProtKB">
        <authorList>
            <consortium name="Ensembl"/>
        </authorList>
    </citation>
    <scope>IDENTIFICATION</scope>
</reference>
<evidence type="ECO:0000313" key="2">
    <source>
        <dbReference type="Ensembl" id="ENSNMLP00000039348.1"/>
    </source>
</evidence>
<name>A0A8C6UN33_9GOBI</name>
<protein>
    <recommendedName>
        <fullName evidence="1">DNA2/NAM7 helicase helicase domain-containing protein</fullName>
    </recommendedName>
</protein>
<dbReference type="PANTHER" id="PTHR43788:SF9">
    <property type="entry name" value="HELICASE WITH ZINC FINGER DOMAIN 2"/>
    <property type="match status" value="1"/>
</dbReference>
<dbReference type="InterPro" id="IPR041677">
    <property type="entry name" value="DNA2/NAM7_AAA_11"/>
</dbReference>
<feature type="domain" description="DNA2/NAM7 helicase helicase" evidence="1">
    <location>
        <begin position="292"/>
        <end position="473"/>
    </location>
</feature>
<reference evidence="2" key="2">
    <citation type="submission" date="2025-09" db="UniProtKB">
        <authorList>
            <consortium name="Ensembl"/>
        </authorList>
    </citation>
    <scope>IDENTIFICATION</scope>
</reference>
<evidence type="ECO:0000313" key="3">
    <source>
        <dbReference type="Proteomes" id="UP000694523"/>
    </source>
</evidence>
<dbReference type="PANTHER" id="PTHR43788">
    <property type="entry name" value="DNA2/NAM7 HELICASE FAMILY MEMBER"/>
    <property type="match status" value="1"/>
</dbReference>
<dbReference type="InterPro" id="IPR050534">
    <property type="entry name" value="Coronavir_polyprotein_1ab"/>
</dbReference>
<dbReference type="Ensembl" id="ENSNMLT00000043776.1">
    <property type="protein sequence ID" value="ENSNMLP00000039348.1"/>
    <property type="gene ID" value="ENSNMLG00000024206.1"/>
</dbReference>
<dbReference type="Gene3D" id="3.40.50.300">
    <property type="entry name" value="P-loop containing nucleotide triphosphate hydrolases"/>
    <property type="match status" value="1"/>
</dbReference>
<proteinExistence type="predicted"/>
<sequence>MGRLHLWSGLMQILTVSSWLFLLTRTYLAQIELVPSQTTVKACTSKEQIEHEVEITLVLKPGDALQVQMTCEVHRGYWSPVIQLVSITPRFELCVDHVNNPVTCFSRCAESPTCIHYNNIEDYVRIWKPLCEMESASTAIRDSDIIIIENLEVNFNRGNEDTLTGNFFLNSSWIEDWAIKCNLSKCLLCIRKPGVPLKKDLLKKYDLFDNTNPGDPVEFTWVAHGATTKFDVEKKPPSGNLVHFYVNHRPMEHIPDCIFQKGASFTVELIPKTRPDMHVVIRKSFPKKLPPLNRSQFEAVDKALNNTFTLIQGPPGTGKTVVGVYIVLCFVEMNKESPRKLNANSKDKDKKQVILYCGPSNKSVDVVAEYMLRFEDSLKALRVYGEQVEMLDYPFPECVLQFSSKTKAEAAKESLRNITLHHRIRQPTNPDSAEIKAFDQRIKEAIEAEQWIKAAVEAKKTLTAEEPTNPDSTKVTLFDQRIKAAIEARKTFTAEEVKQ</sequence>
<evidence type="ECO:0000259" key="1">
    <source>
        <dbReference type="Pfam" id="PF13086"/>
    </source>
</evidence>
<dbReference type="SUPFAM" id="SSF52540">
    <property type="entry name" value="P-loop containing nucleoside triphosphate hydrolases"/>
    <property type="match status" value="1"/>
</dbReference>
<dbReference type="InterPro" id="IPR027417">
    <property type="entry name" value="P-loop_NTPase"/>
</dbReference>
<dbReference type="Pfam" id="PF13086">
    <property type="entry name" value="AAA_11"/>
    <property type="match status" value="1"/>
</dbReference>
<keyword evidence="3" id="KW-1185">Reference proteome</keyword>